<protein>
    <submittedName>
        <fullName evidence="2">Uncharacterized protein</fullName>
    </submittedName>
</protein>
<sequence>MSRSTAGDAGARTAIAAHAGCAVRHPRLPTRRSCRAGRCHHQTRNFTGVGAAAATAAGHGGTGCRRIARRVRPHAARPGTSCPRIVAAAARAADENGWWTWRRPPTPPCPVAAWRLRSTRWLRQALGHLERVLAAGPLALQLGAPPIAGRLTIELIACGSTVLTVPRCACCGRTGKPLTRGEGAGVCQRCRAWQQASACSSCGRLKPVAARDGAGGPLCELCRRHCGRADRTCGRCGKTAPIALRARDGAADICVNCYRMPDAVCGVGGKRRECNFADTDRPICPSCSPKSTAICARCGAQRPPAARWPEGPVCDPCYTAALQHRGPCARCGARRRLVAPRGLHVDTCADCAGLPVTHTCIDCGIEDRLYERSRCARCSLRRRTTALLTGADGQIPTRLAPLLEAICAARNPRSALNWLARSHGAALLADLAAGTLPATHQALDAHPQRRAADFLRHMLTAAGALAPRDEELTRTGQWLDDILHTVEPDTARRQLRGYATWQVMRRLRVSAARAARPRSYTGQARRSIRAAAEFLAWLHARDRALTQCTHADADAWLATGPAAGQVRDFLTWVAHHGHCSALTIAGPTHNTGTATSPDQRWTLTARLLYDETLDPTDRAAGCCSTDNSGPGSPPRPPTTSPPVTAPSTSDSANTTSPSPNRSARSSPSWPATVAPTPEPDHQPKPTGCSPADCPENPSPQADSVNASAPWASVRSLDRLGRPTNPPPYSPTSSASRRPQRSNGCDRPEATGPATPPNSPEPAITKHDEYPQHMTARGTHSAQQVNRSLPVCVAGWAWRWWPTCWVTRRSPRPATHMRV</sequence>
<dbReference type="Proteomes" id="UP000554965">
    <property type="component" value="Unassembled WGS sequence"/>
</dbReference>
<feature type="compositionally biased region" description="Low complexity" evidence="1">
    <location>
        <begin position="645"/>
        <end position="671"/>
    </location>
</feature>
<reference evidence="2 3" key="1">
    <citation type="submission" date="2017-10" db="EMBL/GenBank/DDBJ databases">
        <authorList>
            <consortium name="Urmite Genomes"/>
        </authorList>
    </citation>
    <scope>NUCLEOTIDE SEQUENCE [LARGE SCALE GENOMIC DNA]</scope>
    <source>
        <strain evidence="2 3">FB-527</strain>
    </source>
</reference>
<evidence type="ECO:0000256" key="1">
    <source>
        <dbReference type="SAM" id="MobiDB-lite"/>
    </source>
</evidence>
<organism evidence="2 3">
    <name type="scientific">Mycobacterium simulans</name>
    <dbReference type="NCBI Taxonomy" id="627089"/>
    <lineage>
        <taxon>Bacteria</taxon>
        <taxon>Bacillati</taxon>
        <taxon>Actinomycetota</taxon>
        <taxon>Actinomycetes</taxon>
        <taxon>Mycobacteriales</taxon>
        <taxon>Mycobacteriaceae</taxon>
        <taxon>Mycobacterium</taxon>
    </lineage>
</organism>
<keyword evidence="3" id="KW-1185">Reference proteome</keyword>
<feature type="region of interest" description="Disordered" evidence="1">
    <location>
        <begin position="617"/>
        <end position="765"/>
    </location>
</feature>
<evidence type="ECO:0000313" key="3">
    <source>
        <dbReference type="Proteomes" id="UP000554965"/>
    </source>
</evidence>
<accession>A0A7Z7IS67</accession>
<dbReference type="AlphaFoldDB" id="A0A7Z7IS67"/>
<dbReference type="EMBL" id="OCTY01000002">
    <property type="protein sequence ID" value="SOJ57605.1"/>
    <property type="molecule type" value="Genomic_DNA"/>
</dbReference>
<evidence type="ECO:0000313" key="2">
    <source>
        <dbReference type="EMBL" id="SOJ57605.1"/>
    </source>
</evidence>
<name>A0A7Z7IS67_9MYCO</name>
<comment type="caution">
    <text evidence="2">The sequence shown here is derived from an EMBL/GenBank/DDBJ whole genome shotgun (WGS) entry which is preliminary data.</text>
</comment>
<feature type="compositionally biased region" description="Pro residues" evidence="1">
    <location>
        <begin position="631"/>
        <end position="644"/>
    </location>
</feature>
<gene>
    <name evidence="2" type="ORF">MSIMFB_05083</name>
</gene>
<proteinExistence type="predicted"/>